<dbReference type="SUPFAM" id="SSF53756">
    <property type="entry name" value="UDP-Glycosyltransferase/glycogen phosphorylase"/>
    <property type="match status" value="1"/>
</dbReference>
<feature type="region of interest" description="Disordered" evidence="2">
    <location>
        <begin position="1"/>
        <end position="21"/>
    </location>
</feature>
<dbReference type="EC" id="2.4.-.-" evidence="5"/>
<dbReference type="RefSeq" id="WP_378283811.1">
    <property type="nucleotide sequence ID" value="NZ_JBHSON010000029.1"/>
</dbReference>
<dbReference type="Pfam" id="PF00535">
    <property type="entry name" value="Glycos_transf_2"/>
    <property type="match status" value="1"/>
</dbReference>
<keyword evidence="5" id="KW-0808">Transferase</keyword>
<dbReference type="Proteomes" id="UP001596074">
    <property type="component" value="Unassembled WGS sequence"/>
</dbReference>
<proteinExistence type="predicted"/>
<keyword evidence="5" id="KW-0328">Glycosyltransferase</keyword>
<comment type="caution">
    <text evidence="5">The sequence shown here is derived from an EMBL/GenBank/DDBJ whole genome shotgun (WGS) entry which is preliminary data.</text>
</comment>
<sequence>MTDTHSASAPPSASVSAQRARADRLAADGAALRLRLAEAERERDERERQIVHLRRELAETARRLGEADRARATEAHRADQAEWQAEVLRRRRWTRLGGALGRLARRPLSPGSYRGLRAAARVRPAPQAPPKNPRLPKHPEVRAVDTEPFDGVPALEFPDGPVNRPELTAAVLANPPVEAALRYEWRQLDRFPPDGWRAAFEAEPPDLLFVESGAAASTPDGSPLEEMAAWCREHDVPTVFWDTGDDDSPDPAATLFDHVFTVDAARVRALREALGHDRVHVLPFAAQPRLHTPIRGADHGRYPLLYEGDYDPGAEALLGPAPKLGAHFYGSDFPSLYRQRVVPALPYEKALTARKRYRVLLAPHPRLAYEAAAAGVPIVHTADDPLAFGPAVGDAQDASRLLGALLAGPEMRDRQAHLALRRIHAEHTYRHRVDSVLEALGTSHPEAQRAEPPLVSLVLPTCRAEQIAQAIEHVARQVWRPLQLVLVLHGIDLDPVVVEKQARAAGIDDIVVLPADRSLSLGECLNLGIEAADGAYIGKMDDDELYGPHYVSDLVPAFSYTEASVVGKLAHYTHLESIDAMVLRHPGLEHRYVNLLRGGALLADGDLLREYRFAEVGRGEDTDLFRRLREDGVRVYAADRYSFITIRHADPGRHTWQPSDLELLADARLAHYGLTEEHILF</sequence>
<dbReference type="Gene3D" id="3.90.550.10">
    <property type="entry name" value="Spore Coat Polysaccharide Biosynthesis Protein SpsA, Chain A"/>
    <property type="match status" value="1"/>
</dbReference>
<organism evidence="5 6">
    <name type="scientific">Actinomadura rugatobispora</name>
    <dbReference type="NCBI Taxonomy" id="1994"/>
    <lineage>
        <taxon>Bacteria</taxon>
        <taxon>Bacillati</taxon>
        <taxon>Actinomycetota</taxon>
        <taxon>Actinomycetes</taxon>
        <taxon>Streptosporangiales</taxon>
        <taxon>Thermomonosporaceae</taxon>
        <taxon>Actinomadura</taxon>
    </lineage>
</organism>
<keyword evidence="6" id="KW-1185">Reference proteome</keyword>
<evidence type="ECO:0000313" key="5">
    <source>
        <dbReference type="EMBL" id="MFC5748170.1"/>
    </source>
</evidence>
<name>A0ABW1A4M3_9ACTN</name>
<dbReference type="CDD" id="cd00761">
    <property type="entry name" value="Glyco_tranf_GTA_type"/>
    <property type="match status" value="1"/>
</dbReference>
<keyword evidence="1" id="KW-0175">Coiled coil</keyword>
<gene>
    <name evidence="5" type="ORF">ACFPZN_21290</name>
</gene>
<evidence type="ECO:0000313" key="6">
    <source>
        <dbReference type="Proteomes" id="UP001596074"/>
    </source>
</evidence>
<feature type="compositionally biased region" description="Low complexity" evidence="2">
    <location>
        <begin position="1"/>
        <end position="19"/>
    </location>
</feature>
<dbReference type="Pfam" id="PF13524">
    <property type="entry name" value="Glyco_trans_1_2"/>
    <property type="match status" value="1"/>
</dbReference>
<evidence type="ECO:0000256" key="1">
    <source>
        <dbReference type="SAM" id="Coils"/>
    </source>
</evidence>
<dbReference type="SUPFAM" id="SSF53448">
    <property type="entry name" value="Nucleotide-diphospho-sugar transferases"/>
    <property type="match status" value="1"/>
</dbReference>
<accession>A0ABW1A4M3</accession>
<dbReference type="InterPro" id="IPR055259">
    <property type="entry name" value="YkvP/CgeB_Glyco_trans-like"/>
</dbReference>
<protein>
    <submittedName>
        <fullName evidence="5">Glycosyltransferase</fullName>
        <ecNumber evidence="5">2.4.-.-</ecNumber>
    </submittedName>
</protein>
<feature type="domain" description="Glycosyltransferase 2-like" evidence="3">
    <location>
        <begin position="456"/>
        <end position="570"/>
    </location>
</feature>
<dbReference type="GO" id="GO:0016757">
    <property type="term" value="F:glycosyltransferase activity"/>
    <property type="evidence" value="ECO:0007669"/>
    <property type="project" value="UniProtKB-KW"/>
</dbReference>
<reference evidence="6" key="1">
    <citation type="journal article" date="2019" name="Int. J. Syst. Evol. Microbiol.">
        <title>The Global Catalogue of Microorganisms (GCM) 10K type strain sequencing project: providing services to taxonomists for standard genome sequencing and annotation.</title>
        <authorList>
            <consortium name="The Broad Institute Genomics Platform"/>
            <consortium name="The Broad Institute Genome Sequencing Center for Infectious Disease"/>
            <person name="Wu L."/>
            <person name="Ma J."/>
        </authorList>
    </citation>
    <scope>NUCLEOTIDE SEQUENCE [LARGE SCALE GENOMIC DNA]</scope>
    <source>
        <strain evidence="6">KCTC 42087</strain>
    </source>
</reference>
<dbReference type="InterPro" id="IPR001173">
    <property type="entry name" value="Glyco_trans_2-like"/>
</dbReference>
<evidence type="ECO:0000256" key="2">
    <source>
        <dbReference type="SAM" id="MobiDB-lite"/>
    </source>
</evidence>
<evidence type="ECO:0000259" key="3">
    <source>
        <dbReference type="Pfam" id="PF00535"/>
    </source>
</evidence>
<feature type="coiled-coil region" evidence="1">
    <location>
        <begin position="22"/>
        <end position="63"/>
    </location>
</feature>
<dbReference type="InterPro" id="IPR029044">
    <property type="entry name" value="Nucleotide-diphossugar_trans"/>
</dbReference>
<evidence type="ECO:0000259" key="4">
    <source>
        <dbReference type="Pfam" id="PF13524"/>
    </source>
</evidence>
<feature type="domain" description="Spore protein YkvP/CgeB glycosyl transferase-like" evidence="4">
    <location>
        <begin position="317"/>
        <end position="437"/>
    </location>
</feature>
<dbReference type="EMBL" id="JBHSON010000029">
    <property type="protein sequence ID" value="MFC5748170.1"/>
    <property type="molecule type" value="Genomic_DNA"/>
</dbReference>